<reference evidence="7 8" key="1">
    <citation type="submission" date="2015-02" db="EMBL/GenBank/DDBJ databases">
        <title>Single-cell genomics of uncultivated deep-branching MTB reveals a conserved set of magnetosome genes.</title>
        <authorList>
            <person name="Kolinko S."/>
            <person name="Richter M."/>
            <person name="Glockner F.O."/>
            <person name="Brachmann A."/>
            <person name="Schuler D."/>
        </authorList>
    </citation>
    <scope>NUCLEOTIDE SEQUENCE [LARGE SCALE GENOMIC DNA]</scope>
    <source>
        <strain evidence="7">TM-1</strain>
    </source>
</reference>
<gene>
    <name evidence="7" type="ORF">MBAV_003682</name>
</gene>
<feature type="transmembrane region" description="Helical" evidence="6">
    <location>
        <begin position="34"/>
        <end position="52"/>
    </location>
</feature>
<evidence type="ECO:0000256" key="1">
    <source>
        <dbReference type="ARBA" id="ARBA00004651"/>
    </source>
</evidence>
<keyword evidence="8" id="KW-1185">Reference proteome</keyword>
<evidence type="ECO:0000313" key="8">
    <source>
        <dbReference type="Proteomes" id="UP000033423"/>
    </source>
</evidence>
<comment type="subcellular location">
    <subcellularLocation>
        <location evidence="1">Cell membrane</location>
        <topology evidence="1">Multi-pass membrane protein</topology>
    </subcellularLocation>
</comment>
<feature type="transmembrane region" description="Helical" evidence="6">
    <location>
        <begin position="99"/>
        <end position="130"/>
    </location>
</feature>
<keyword evidence="4 6" id="KW-1133">Transmembrane helix</keyword>
<evidence type="ECO:0000256" key="4">
    <source>
        <dbReference type="ARBA" id="ARBA00022989"/>
    </source>
</evidence>
<dbReference type="InterPro" id="IPR038730">
    <property type="entry name" value="HyfE-like"/>
</dbReference>
<feature type="transmembrane region" description="Helical" evidence="6">
    <location>
        <begin position="142"/>
        <end position="164"/>
    </location>
</feature>
<organism evidence="7 8">
    <name type="scientific">Candidatus Magnetobacterium bavaricum</name>
    <dbReference type="NCBI Taxonomy" id="29290"/>
    <lineage>
        <taxon>Bacteria</taxon>
        <taxon>Pseudomonadati</taxon>
        <taxon>Nitrospirota</taxon>
        <taxon>Thermodesulfovibrionia</taxon>
        <taxon>Thermodesulfovibrionales</taxon>
        <taxon>Candidatus Magnetobacteriaceae</taxon>
        <taxon>Candidatus Magnetobacterium</taxon>
    </lineage>
</organism>
<name>A0A0F3GQL0_9BACT</name>
<dbReference type="Proteomes" id="UP000033423">
    <property type="component" value="Unassembled WGS sequence"/>
</dbReference>
<evidence type="ECO:0000256" key="2">
    <source>
        <dbReference type="ARBA" id="ARBA00022475"/>
    </source>
</evidence>
<evidence type="ECO:0000256" key="5">
    <source>
        <dbReference type="ARBA" id="ARBA00023136"/>
    </source>
</evidence>
<accession>A0A0F3GQL0</accession>
<sequence length="195" mass="20779">MAGRLSDNLPLVLFGITLLYVSMADIMRTYVKALVIQGCLLLVVSLTHVKYVGMLHTIIIALEVVVVKVVVIPFFIMYTSRKLDIQSDGSSSKEGYLSIAAAATAMFLAISVTSALGLGLAISAVFIGMFIMTTRKRPITHVIGYVVMGNGVFLMSLMLTSPALIVEAGMLLDVLAGVFIVGIFFNGIKSCLPAG</sequence>
<evidence type="ECO:0000313" key="7">
    <source>
        <dbReference type="EMBL" id="KJU84122.1"/>
    </source>
</evidence>
<protein>
    <submittedName>
        <fullName evidence="7">Hydrogenase 4 membrane component (E)</fullName>
    </submittedName>
</protein>
<evidence type="ECO:0000256" key="3">
    <source>
        <dbReference type="ARBA" id="ARBA00022692"/>
    </source>
</evidence>
<dbReference type="EMBL" id="LACI01001613">
    <property type="protein sequence ID" value="KJU84122.1"/>
    <property type="molecule type" value="Genomic_DNA"/>
</dbReference>
<proteinExistence type="predicted"/>
<dbReference type="PANTHER" id="PTHR38601:SF1">
    <property type="entry name" value="HYDROGENASE-4 COMPONENT E"/>
    <property type="match status" value="1"/>
</dbReference>
<keyword evidence="3 6" id="KW-0812">Transmembrane</keyword>
<feature type="transmembrane region" description="Helical" evidence="6">
    <location>
        <begin position="59"/>
        <end position="79"/>
    </location>
</feature>
<dbReference type="AlphaFoldDB" id="A0A0F3GQL0"/>
<evidence type="ECO:0000256" key="6">
    <source>
        <dbReference type="SAM" id="Phobius"/>
    </source>
</evidence>
<keyword evidence="5 6" id="KW-0472">Membrane</keyword>
<comment type="caution">
    <text evidence="7">The sequence shown here is derived from an EMBL/GenBank/DDBJ whole genome shotgun (WGS) entry which is preliminary data.</text>
</comment>
<keyword evidence="2" id="KW-1003">Cell membrane</keyword>
<dbReference type="GO" id="GO:0005886">
    <property type="term" value="C:plasma membrane"/>
    <property type="evidence" value="ECO:0007669"/>
    <property type="project" value="UniProtKB-SubCell"/>
</dbReference>
<dbReference type="PANTHER" id="PTHR38601">
    <property type="entry name" value="HYDROGENASE-4 COMPONENT E"/>
    <property type="match status" value="1"/>
</dbReference>
<feature type="transmembrane region" description="Helical" evidence="6">
    <location>
        <begin position="170"/>
        <end position="188"/>
    </location>
</feature>